<dbReference type="InterPro" id="IPR008974">
    <property type="entry name" value="TRAF-like"/>
</dbReference>
<dbReference type="Pfam" id="PF00917">
    <property type="entry name" value="MATH"/>
    <property type="match status" value="1"/>
</dbReference>
<accession>A0A183BTF8</accession>
<protein>
    <submittedName>
        <fullName evidence="4">MATH domain-containing protein</fullName>
    </submittedName>
</protein>
<feature type="domain" description="MATH" evidence="2">
    <location>
        <begin position="36"/>
        <end position="100"/>
    </location>
</feature>
<evidence type="ECO:0000259" key="2">
    <source>
        <dbReference type="Pfam" id="PF00917"/>
    </source>
</evidence>
<reference evidence="3" key="2">
    <citation type="submission" date="2014-05" db="EMBL/GenBank/DDBJ databases">
        <title>The genome and life-stage specific transcriptomes of Globodera pallida elucidate key aspects of plant parasitism by a cyst nematode.</title>
        <authorList>
            <person name="Cotton J.A."/>
            <person name="Lilley C.J."/>
            <person name="Jones L.M."/>
            <person name="Kikuchi T."/>
            <person name="Reid A.J."/>
            <person name="Thorpe P."/>
            <person name="Tsai I.J."/>
            <person name="Beasley H."/>
            <person name="Blok V."/>
            <person name="Cock P.J.A."/>
            <person name="Van den Akker S.E."/>
            <person name="Holroyd N."/>
            <person name="Hunt M."/>
            <person name="Mantelin S."/>
            <person name="Naghra H."/>
            <person name="Pain A."/>
            <person name="Palomares-Rius J.E."/>
            <person name="Zarowiecki M."/>
            <person name="Berriman M."/>
            <person name="Jones J.T."/>
            <person name="Urwin P.E."/>
        </authorList>
    </citation>
    <scope>NUCLEOTIDE SEQUENCE [LARGE SCALE GENOMIC DNA]</scope>
    <source>
        <strain evidence="3">Lindley</strain>
    </source>
</reference>
<reference evidence="4" key="3">
    <citation type="submission" date="2016-06" db="UniProtKB">
        <authorList>
            <consortium name="WormBaseParasite"/>
        </authorList>
    </citation>
    <scope>IDENTIFICATION</scope>
</reference>
<feature type="compositionally biased region" description="Polar residues" evidence="1">
    <location>
        <begin position="8"/>
        <end position="20"/>
    </location>
</feature>
<keyword evidence="3" id="KW-1185">Reference proteome</keyword>
<organism evidence="3 4">
    <name type="scientific">Globodera pallida</name>
    <name type="common">Potato cyst nematode worm</name>
    <name type="synonym">Heterodera pallida</name>
    <dbReference type="NCBI Taxonomy" id="36090"/>
    <lineage>
        <taxon>Eukaryota</taxon>
        <taxon>Metazoa</taxon>
        <taxon>Ecdysozoa</taxon>
        <taxon>Nematoda</taxon>
        <taxon>Chromadorea</taxon>
        <taxon>Rhabditida</taxon>
        <taxon>Tylenchina</taxon>
        <taxon>Tylenchomorpha</taxon>
        <taxon>Tylenchoidea</taxon>
        <taxon>Heteroderidae</taxon>
        <taxon>Heteroderinae</taxon>
        <taxon>Globodera</taxon>
    </lineage>
</organism>
<reference evidence="3" key="1">
    <citation type="submission" date="2013-12" db="EMBL/GenBank/DDBJ databases">
        <authorList>
            <person name="Aslett M."/>
        </authorList>
    </citation>
    <scope>NUCLEOTIDE SEQUENCE [LARGE SCALE GENOMIC DNA]</scope>
    <source>
        <strain evidence="3">Lindley</strain>
    </source>
</reference>
<sequence length="100" mass="11023">MDPAKSECPSNTGGDQQANDNKYARSGQIVLRMPKFKQFSKGPGPKFVFSAPVVYINGLPWRMRIDRCVAHVGIYLHCDGDETDAAWSCRAAAQFSVVSK</sequence>
<name>A0A183BTF8_GLOPA</name>
<dbReference type="CDD" id="cd00121">
    <property type="entry name" value="MATH"/>
    <property type="match status" value="1"/>
</dbReference>
<proteinExistence type="predicted"/>
<dbReference type="WBParaSite" id="GPLIN_000389400">
    <property type="protein sequence ID" value="GPLIN_000389400"/>
    <property type="gene ID" value="GPLIN_000389400"/>
</dbReference>
<feature type="region of interest" description="Disordered" evidence="1">
    <location>
        <begin position="1"/>
        <end position="24"/>
    </location>
</feature>
<dbReference type="Gene3D" id="2.60.210.10">
    <property type="entry name" value="Apoptosis, Tumor Necrosis Factor Receptor Associated Protein 2, Chain A"/>
    <property type="match status" value="1"/>
</dbReference>
<dbReference type="InterPro" id="IPR002083">
    <property type="entry name" value="MATH/TRAF_dom"/>
</dbReference>
<evidence type="ECO:0000313" key="4">
    <source>
        <dbReference type="WBParaSite" id="GPLIN_000389400"/>
    </source>
</evidence>
<evidence type="ECO:0000256" key="1">
    <source>
        <dbReference type="SAM" id="MobiDB-lite"/>
    </source>
</evidence>
<dbReference type="AlphaFoldDB" id="A0A183BTF8"/>
<dbReference type="Proteomes" id="UP000050741">
    <property type="component" value="Unassembled WGS sequence"/>
</dbReference>
<dbReference type="SUPFAM" id="SSF49599">
    <property type="entry name" value="TRAF domain-like"/>
    <property type="match status" value="1"/>
</dbReference>
<evidence type="ECO:0000313" key="3">
    <source>
        <dbReference type="Proteomes" id="UP000050741"/>
    </source>
</evidence>